<sequence length="236" mass="27308">MHAAGVPFSEIHRKLGLSRNTVACWLYSKRARTSQIDRRCWRCDHPPRRPDDVASYCYLLGQYLGDGHLLTTQRVPLLTVACDNRYLGLIHEVTHAMTACGVRTVGYQEKPGCISVRAHWTHWPCLLPQHGPGAKHRREIVLTDWQREFVGEHPGRLVRGLFHSDGSRFINRVIARGRPYRYPRYNFVNESVDIMRICQEALDRLGIEWRMARRNTLSVARRGAVARLDEFVGPKW</sequence>
<accession>A0ABS3UEG7</accession>
<evidence type="ECO:0000313" key="3">
    <source>
        <dbReference type="Proteomes" id="UP000679690"/>
    </source>
</evidence>
<gene>
    <name evidence="2" type="ORF">J5X75_06500</name>
</gene>
<dbReference type="Proteomes" id="UP000679690">
    <property type="component" value="Unassembled WGS sequence"/>
</dbReference>
<protein>
    <submittedName>
        <fullName evidence="2">Transcriptional regulator</fullName>
    </submittedName>
</protein>
<evidence type="ECO:0000259" key="1">
    <source>
        <dbReference type="PROSITE" id="PS50819"/>
    </source>
</evidence>
<comment type="caution">
    <text evidence="2">The sequence shown here is derived from an EMBL/GenBank/DDBJ whole genome shotgun (WGS) entry which is preliminary data.</text>
</comment>
<reference evidence="2 3" key="1">
    <citation type="submission" date="2021-03" db="EMBL/GenBank/DDBJ databases">
        <title>Actinoplanes flavus sp. nov., a novel actinomycete isolated from Coconut Palm rhizosphere soil.</title>
        <authorList>
            <person name="Luo X."/>
        </authorList>
    </citation>
    <scope>NUCLEOTIDE SEQUENCE [LARGE SCALE GENOMIC DNA]</scope>
    <source>
        <strain evidence="2 3">NEAU-H7</strain>
    </source>
</reference>
<dbReference type="Gene3D" id="3.10.28.10">
    <property type="entry name" value="Homing endonucleases"/>
    <property type="match status" value="1"/>
</dbReference>
<proteinExistence type="predicted"/>
<dbReference type="EMBL" id="JAGFNS010000003">
    <property type="protein sequence ID" value="MBO3737164.1"/>
    <property type="molecule type" value="Genomic_DNA"/>
</dbReference>
<dbReference type="InterPro" id="IPR027434">
    <property type="entry name" value="Homing_endonucl"/>
</dbReference>
<organism evidence="2 3">
    <name type="scientific">Actinoplanes flavus</name>
    <dbReference type="NCBI Taxonomy" id="2820290"/>
    <lineage>
        <taxon>Bacteria</taxon>
        <taxon>Bacillati</taxon>
        <taxon>Actinomycetota</taxon>
        <taxon>Actinomycetes</taxon>
        <taxon>Micromonosporales</taxon>
        <taxon>Micromonosporaceae</taxon>
        <taxon>Actinoplanes</taxon>
    </lineage>
</organism>
<feature type="domain" description="DOD-type homing endonuclease" evidence="1">
    <location>
        <begin position="59"/>
        <end position="207"/>
    </location>
</feature>
<evidence type="ECO:0000313" key="2">
    <source>
        <dbReference type="EMBL" id="MBO3737164.1"/>
    </source>
</evidence>
<name>A0ABS3UEG7_9ACTN</name>
<keyword evidence="3" id="KW-1185">Reference proteome</keyword>
<dbReference type="InterPro" id="IPR004042">
    <property type="entry name" value="Intein_endonuc_central"/>
</dbReference>
<dbReference type="PROSITE" id="PS50819">
    <property type="entry name" value="INTEIN_ENDONUCLEASE"/>
    <property type="match status" value="1"/>
</dbReference>